<dbReference type="AlphaFoldDB" id="A0A081G4R0"/>
<dbReference type="STRING" id="1232683.ADIMK_0077"/>
<dbReference type="EC" id="4.1.1.44" evidence="2"/>
<dbReference type="GO" id="GO:0051920">
    <property type="term" value="F:peroxiredoxin activity"/>
    <property type="evidence" value="ECO:0007669"/>
    <property type="project" value="InterPro"/>
</dbReference>
<dbReference type="EMBL" id="JMQN01000004">
    <property type="protein sequence ID" value="KEA65765.1"/>
    <property type="molecule type" value="Genomic_DNA"/>
</dbReference>
<dbReference type="Pfam" id="PF02627">
    <property type="entry name" value="CMD"/>
    <property type="match status" value="1"/>
</dbReference>
<dbReference type="PATRIC" id="fig|1232683.4.peg.77"/>
<dbReference type="PANTHER" id="PTHR33570">
    <property type="entry name" value="4-CARBOXYMUCONOLACTONE DECARBOXYLASE FAMILY PROTEIN"/>
    <property type="match status" value="1"/>
</dbReference>
<organism evidence="2 3">
    <name type="scientific">Marinobacterium lacunae</name>
    <dbReference type="NCBI Taxonomy" id="1232683"/>
    <lineage>
        <taxon>Bacteria</taxon>
        <taxon>Pseudomonadati</taxon>
        <taxon>Pseudomonadota</taxon>
        <taxon>Gammaproteobacteria</taxon>
        <taxon>Oceanospirillales</taxon>
        <taxon>Oceanospirillaceae</taxon>
        <taxon>Marinobacterium</taxon>
    </lineage>
</organism>
<name>A0A081G4R0_9GAMM</name>
<dbReference type="RefSeq" id="WP_081849606.1">
    <property type="nucleotide sequence ID" value="NZ_JMQN01000004.1"/>
</dbReference>
<sequence length="130" mass="13784">MTGSTVNPQQAAASLKIDTSAGLGARAFGDIAPRFAQLTDELLFGDIWQRTALTPRERSLVTVAALIALTRVAQQPFHMSKALENGLTDQELAEVITHLAFYCGWPCAASALGSLQEVIASSHCATKRGA</sequence>
<dbReference type="PANTHER" id="PTHR33570:SF9">
    <property type="entry name" value="BLL4600 PROTEIN"/>
    <property type="match status" value="1"/>
</dbReference>
<keyword evidence="2" id="KW-0456">Lyase</keyword>
<comment type="caution">
    <text evidence="2">The sequence shown here is derived from an EMBL/GenBank/DDBJ whole genome shotgun (WGS) entry which is preliminary data.</text>
</comment>
<feature type="domain" description="Carboxymuconolactone decarboxylase-like" evidence="1">
    <location>
        <begin position="33"/>
        <end position="116"/>
    </location>
</feature>
<dbReference type="eggNOG" id="COG0599">
    <property type="taxonomic scope" value="Bacteria"/>
</dbReference>
<dbReference type="SUPFAM" id="SSF69118">
    <property type="entry name" value="AhpD-like"/>
    <property type="match status" value="1"/>
</dbReference>
<dbReference type="OrthoDB" id="9801400at2"/>
<gene>
    <name evidence="2" type="ORF">ADIMK_0077</name>
</gene>
<dbReference type="Gene3D" id="1.20.1290.10">
    <property type="entry name" value="AhpD-like"/>
    <property type="match status" value="1"/>
</dbReference>
<proteinExistence type="predicted"/>
<reference evidence="2 3" key="1">
    <citation type="submission" date="2014-04" db="EMBL/GenBank/DDBJ databases">
        <title>Marinobacterium kochiensis sp. nov., isolated from sediment sample collected from Kochi backwaters in Kerala, India.</title>
        <authorList>
            <person name="Singh A."/>
            <person name="Pinnaka A.K."/>
        </authorList>
    </citation>
    <scope>NUCLEOTIDE SEQUENCE [LARGE SCALE GENOMIC DNA]</scope>
    <source>
        <strain evidence="2 3">AK27</strain>
    </source>
</reference>
<evidence type="ECO:0000259" key="1">
    <source>
        <dbReference type="Pfam" id="PF02627"/>
    </source>
</evidence>
<dbReference type="InterPro" id="IPR052512">
    <property type="entry name" value="4CMD/NDH-1_regulator"/>
</dbReference>
<dbReference type="Proteomes" id="UP000028252">
    <property type="component" value="Unassembled WGS sequence"/>
</dbReference>
<dbReference type="GO" id="GO:0047575">
    <property type="term" value="F:4-carboxymuconolactone decarboxylase activity"/>
    <property type="evidence" value="ECO:0007669"/>
    <property type="project" value="UniProtKB-EC"/>
</dbReference>
<evidence type="ECO:0000313" key="3">
    <source>
        <dbReference type="Proteomes" id="UP000028252"/>
    </source>
</evidence>
<keyword evidence="3" id="KW-1185">Reference proteome</keyword>
<dbReference type="InterPro" id="IPR029032">
    <property type="entry name" value="AhpD-like"/>
</dbReference>
<protein>
    <submittedName>
        <fullName evidence="2">4-carboxymuconolactone decarboxylase</fullName>
        <ecNumber evidence="2">4.1.1.44</ecNumber>
    </submittedName>
</protein>
<evidence type="ECO:0000313" key="2">
    <source>
        <dbReference type="EMBL" id="KEA65765.1"/>
    </source>
</evidence>
<dbReference type="InterPro" id="IPR003779">
    <property type="entry name" value="CMD-like"/>
</dbReference>
<accession>A0A081G4R0</accession>